<dbReference type="OrthoDB" id="7788762at2759"/>
<dbReference type="Pfam" id="PF00010">
    <property type="entry name" value="HLH"/>
    <property type="match status" value="1"/>
</dbReference>
<feature type="compositionally biased region" description="Low complexity" evidence="7">
    <location>
        <begin position="187"/>
        <end position="201"/>
    </location>
</feature>
<dbReference type="GO" id="GO:0003700">
    <property type="term" value="F:DNA-binding transcription factor activity"/>
    <property type="evidence" value="ECO:0007669"/>
    <property type="project" value="InterPro"/>
</dbReference>
<keyword evidence="5" id="KW-0804">Transcription</keyword>
<dbReference type="SMART" id="SM00086">
    <property type="entry name" value="PAC"/>
    <property type="match status" value="1"/>
</dbReference>
<proteinExistence type="predicted"/>
<dbReference type="Gene3D" id="4.10.280.10">
    <property type="entry name" value="Helix-loop-helix DNA-binding domain"/>
    <property type="match status" value="1"/>
</dbReference>
<dbReference type="InterPro" id="IPR001610">
    <property type="entry name" value="PAC"/>
</dbReference>
<sequence length="943" mass="103519">MLKDPRERIPFSQTRRDNGHNFQLFTKSVGSVSASVLCELLLYEETTIEHAAWNYTRYRTHGRQRVDLGGEAGLVPIAGVRLADGFFDYSATAPASRSFTLNTLAFRDGDVAFHKNAHGAMLSTQHRLQPTTNVQLPHIKQESFSDLVCESPLTTAVDQTVASHSMSRNGHAVPDLDASLSSSSSLLTSSATSSSTTASTSETQQHSSPGVTQASNVGSELHIQSRSAQLSSSSPSSQPRRTSYQRQQQLQIALQIASTLGDVCLPFSSQAVSKGVVSTGMVSLAASAGPSGSGHHTSHHGGHHGPHGSGHHSATLAGNNQRIQRNIAEKQRRDKLNSSISELATMVPMVGMSSKRLDKTSILRLSAGHLRFHQTQLVSRLDFPGVIQDNQSAGPIRRRRRWRPAYVNHNHLRELIDALEGFVLVTNMHGKIIYVSPTVEGFLGHQHIEMIGHSLFTFMHAADVNNVHMKLQSLFLAKEQYRLIGDQLVCDDVSFFCRIREKTQPRSEVITYQAIYAIGRIAGPARFEENSGMGSAHSTALAHNFSPARFLLKTFVRILNASPYKELSLTDANRDEYVTRHKLDGTIIYADHRIGVVTGHLPHEVIGVSAHKYMDPSDVVIALFAQKQMLASHSGKGVVVYRLRTRGDDYIYLRTSGYLHYDQTTMQVDHFVCVNTLMSKEEGERERQELCNRFSPHINSVTVEHLNDFFSSVHAHTLRRIQRSKESTEINLNKHVPGGSACDPLALENLVEPNLLLGSNCFVKLKTEYDSEDLEEISVGRMSCVPDGERASCASGDTSHPACSTMDSSAQSLIRNAESSSLVSRSNDGVEVSNLPVMPSTSPVASDARIGIGVEVTQFTQGQFSSNVNVRQLMHSRQSNQQHLQQLQSRKAKWNSCNFQRSVLTAVGTHHRNSSGSSIGYAPSGSPSSICSSPVDDAVHRNM</sequence>
<dbReference type="EnsemblMetazoa" id="XM_022817077">
    <property type="protein sequence ID" value="XP_022672812"/>
    <property type="gene ID" value="LOC111255285"/>
</dbReference>
<dbReference type="InterPro" id="IPR013767">
    <property type="entry name" value="PAS_fold"/>
</dbReference>
<name>A0A7M7L2A6_VARDE</name>
<evidence type="ECO:0000256" key="7">
    <source>
        <dbReference type="SAM" id="MobiDB-lite"/>
    </source>
</evidence>
<feature type="compositionally biased region" description="Low complexity" evidence="7">
    <location>
        <begin position="224"/>
        <end position="246"/>
    </location>
</feature>
<dbReference type="RefSeq" id="XP_022672812.1">
    <property type="nucleotide sequence ID" value="XM_022817077.1"/>
</dbReference>
<reference evidence="10" key="1">
    <citation type="submission" date="2021-01" db="UniProtKB">
        <authorList>
            <consortium name="EnsemblMetazoa"/>
        </authorList>
    </citation>
    <scope>IDENTIFICATION</scope>
</reference>
<keyword evidence="6" id="KW-0539">Nucleus</keyword>
<feature type="compositionally biased region" description="Basic residues" evidence="7">
    <location>
        <begin position="296"/>
        <end position="310"/>
    </location>
</feature>
<dbReference type="CDD" id="cd00130">
    <property type="entry name" value="PAS"/>
    <property type="match status" value="2"/>
</dbReference>
<feature type="region of interest" description="Disordered" evidence="7">
    <location>
        <begin position="187"/>
        <end position="246"/>
    </location>
</feature>
<dbReference type="GO" id="GO:0005634">
    <property type="term" value="C:nucleus"/>
    <property type="evidence" value="ECO:0007669"/>
    <property type="project" value="UniProtKB-SubCell"/>
</dbReference>
<evidence type="ECO:0000259" key="8">
    <source>
        <dbReference type="PROSITE" id="PS50112"/>
    </source>
</evidence>
<organism evidence="10 11">
    <name type="scientific">Varroa destructor</name>
    <name type="common">Honeybee mite</name>
    <dbReference type="NCBI Taxonomy" id="109461"/>
    <lineage>
        <taxon>Eukaryota</taxon>
        <taxon>Metazoa</taxon>
        <taxon>Ecdysozoa</taxon>
        <taxon>Arthropoda</taxon>
        <taxon>Chelicerata</taxon>
        <taxon>Arachnida</taxon>
        <taxon>Acari</taxon>
        <taxon>Parasitiformes</taxon>
        <taxon>Mesostigmata</taxon>
        <taxon>Gamasina</taxon>
        <taxon>Dermanyssoidea</taxon>
        <taxon>Varroidae</taxon>
        <taxon>Varroa</taxon>
    </lineage>
</organism>
<feature type="compositionally biased region" description="Polar residues" evidence="7">
    <location>
        <begin position="202"/>
        <end position="218"/>
    </location>
</feature>
<evidence type="ECO:0000256" key="6">
    <source>
        <dbReference type="ARBA" id="ARBA00023242"/>
    </source>
</evidence>
<dbReference type="GeneID" id="111255285"/>
<dbReference type="InterPro" id="IPR035965">
    <property type="entry name" value="PAS-like_dom_sf"/>
</dbReference>
<dbReference type="PROSITE" id="PS50112">
    <property type="entry name" value="PAS"/>
    <property type="match status" value="1"/>
</dbReference>
<evidence type="ECO:0000313" key="10">
    <source>
        <dbReference type="EnsemblMetazoa" id="XP_022672812"/>
    </source>
</evidence>
<dbReference type="InterPro" id="IPR000014">
    <property type="entry name" value="PAS"/>
</dbReference>
<dbReference type="InterPro" id="IPR011598">
    <property type="entry name" value="bHLH_dom"/>
</dbReference>
<feature type="domain" description="PAS" evidence="8">
    <location>
        <begin position="408"/>
        <end position="478"/>
    </location>
</feature>
<dbReference type="Proteomes" id="UP000594260">
    <property type="component" value="Unplaced"/>
</dbReference>
<evidence type="ECO:0000256" key="2">
    <source>
        <dbReference type="ARBA" id="ARBA00022737"/>
    </source>
</evidence>
<evidence type="ECO:0008006" key="12">
    <source>
        <dbReference type="Google" id="ProtNLM"/>
    </source>
</evidence>
<feature type="region of interest" description="Disordered" evidence="7">
    <location>
        <begin position="910"/>
        <end position="943"/>
    </location>
</feature>
<accession>A0A7M7L2A6</accession>
<keyword evidence="3" id="KW-0805">Transcription regulation</keyword>
<evidence type="ECO:0000256" key="1">
    <source>
        <dbReference type="ARBA" id="ARBA00004123"/>
    </source>
</evidence>
<evidence type="ECO:0000256" key="4">
    <source>
        <dbReference type="ARBA" id="ARBA00023125"/>
    </source>
</evidence>
<dbReference type="GO" id="GO:0045944">
    <property type="term" value="P:positive regulation of transcription by RNA polymerase II"/>
    <property type="evidence" value="ECO:0007669"/>
    <property type="project" value="UniProtKB-ARBA"/>
</dbReference>
<dbReference type="KEGG" id="vde:111255285"/>
<evidence type="ECO:0000259" key="9">
    <source>
        <dbReference type="PROSITE" id="PS50888"/>
    </source>
</evidence>
<dbReference type="GO" id="GO:0005737">
    <property type="term" value="C:cytoplasm"/>
    <property type="evidence" value="ECO:0007669"/>
    <property type="project" value="InterPro"/>
</dbReference>
<dbReference type="AlphaFoldDB" id="A0A7M7L2A6"/>
<feature type="region of interest" description="Disordered" evidence="7">
    <location>
        <begin position="286"/>
        <end position="315"/>
    </location>
</feature>
<dbReference type="PROSITE" id="PS50888">
    <property type="entry name" value="BHLH"/>
    <property type="match status" value="1"/>
</dbReference>
<dbReference type="GO" id="GO:0005667">
    <property type="term" value="C:transcription regulator complex"/>
    <property type="evidence" value="ECO:0007669"/>
    <property type="project" value="InterPro"/>
</dbReference>
<keyword evidence="11" id="KW-1185">Reference proteome</keyword>
<evidence type="ECO:0000313" key="11">
    <source>
        <dbReference type="Proteomes" id="UP000594260"/>
    </source>
</evidence>
<feature type="compositionally biased region" description="Low complexity" evidence="7">
    <location>
        <begin position="923"/>
        <end position="934"/>
    </location>
</feature>
<feature type="domain" description="BHLH" evidence="9">
    <location>
        <begin position="320"/>
        <end position="373"/>
    </location>
</feature>
<keyword evidence="4" id="KW-0238">DNA-binding</keyword>
<feature type="compositionally biased region" description="Low complexity" evidence="7">
    <location>
        <begin position="286"/>
        <end position="295"/>
    </location>
</feature>
<dbReference type="InterPro" id="IPR050933">
    <property type="entry name" value="Circadian_TF"/>
</dbReference>
<protein>
    <recommendedName>
        <fullName evidence="12">Methoprene-tolerant protein</fullName>
    </recommendedName>
</protein>
<dbReference type="PANTHER" id="PTHR23042">
    <property type="entry name" value="CIRCADIAN PROTEIN CLOCK/ARNT/BMAL/PAS"/>
    <property type="match status" value="1"/>
</dbReference>
<dbReference type="PRINTS" id="PR00785">
    <property type="entry name" value="NCTRNSLOCATR"/>
</dbReference>
<dbReference type="GO" id="GO:0003677">
    <property type="term" value="F:DNA binding"/>
    <property type="evidence" value="ECO:0007669"/>
    <property type="project" value="UniProtKB-KW"/>
</dbReference>
<dbReference type="Pfam" id="PF14598">
    <property type="entry name" value="PAS_11"/>
    <property type="match status" value="1"/>
</dbReference>
<comment type="subcellular location">
    <subcellularLocation>
        <location evidence="1">Nucleus</location>
    </subcellularLocation>
</comment>
<dbReference type="InterPro" id="IPR036638">
    <property type="entry name" value="HLH_DNA-bd_sf"/>
</dbReference>
<feature type="region of interest" description="Disordered" evidence="7">
    <location>
        <begin position="160"/>
        <end position="179"/>
    </location>
</feature>
<dbReference type="SMART" id="SM00353">
    <property type="entry name" value="HLH"/>
    <property type="match status" value="1"/>
</dbReference>
<dbReference type="Pfam" id="PF00989">
    <property type="entry name" value="PAS"/>
    <property type="match status" value="1"/>
</dbReference>
<dbReference type="GO" id="GO:0046983">
    <property type="term" value="F:protein dimerization activity"/>
    <property type="evidence" value="ECO:0007669"/>
    <property type="project" value="InterPro"/>
</dbReference>
<keyword evidence="2" id="KW-0677">Repeat</keyword>
<dbReference type="SUPFAM" id="SSF55785">
    <property type="entry name" value="PYP-like sensor domain (PAS domain)"/>
    <property type="match status" value="2"/>
</dbReference>
<evidence type="ECO:0000256" key="3">
    <source>
        <dbReference type="ARBA" id="ARBA00023015"/>
    </source>
</evidence>
<evidence type="ECO:0000256" key="5">
    <source>
        <dbReference type="ARBA" id="ARBA00023163"/>
    </source>
</evidence>
<dbReference type="InParanoid" id="A0A7M7L2A6"/>
<dbReference type="InterPro" id="IPR001067">
    <property type="entry name" value="Nuc_translocat"/>
</dbReference>
<dbReference type="Gene3D" id="3.30.450.20">
    <property type="entry name" value="PAS domain"/>
    <property type="match status" value="2"/>
</dbReference>
<dbReference type="SUPFAM" id="SSF47459">
    <property type="entry name" value="HLH, helix-loop-helix DNA-binding domain"/>
    <property type="match status" value="1"/>
</dbReference>
<dbReference type="CDD" id="cd11391">
    <property type="entry name" value="bHLH_PAS"/>
    <property type="match status" value="1"/>
</dbReference>
<dbReference type="NCBIfam" id="TIGR00229">
    <property type="entry name" value="sensory_box"/>
    <property type="match status" value="1"/>
</dbReference>
<dbReference type="SMART" id="SM00091">
    <property type="entry name" value="PAS"/>
    <property type="match status" value="2"/>
</dbReference>